<dbReference type="Gene3D" id="3.40.50.1390">
    <property type="entry name" value="Resolvase, N-terminal catalytic domain"/>
    <property type="match status" value="1"/>
</dbReference>
<dbReference type="PANTHER" id="PTHR30461:SF2">
    <property type="entry name" value="SERINE RECOMBINASE PINE-RELATED"/>
    <property type="match status" value="1"/>
</dbReference>
<evidence type="ECO:0000256" key="1">
    <source>
        <dbReference type="ARBA" id="ARBA00023125"/>
    </source>
</evidence>
<dbReference type="Proteomes" id="UP001596152">
    <property type="component" value="Unassembled WGS sequence"/>
</dbReference>
<evidence type="ECO:0000259" key="4">
    <source>
        <dbReference type="PROSITE" id="PS51736"/>
    </source>
</evidence>
<dbReference type="RefSeq" id="WP_374036595.1">
    <property type="nucleotide sequence ID" value="NZ_CP169082.1"/>
</dbReference>
<organism evidence="5 6">
    <name type="scientific">Brevundimonas staleyi</name>
    <dbReference type="NCBI Taxonomy" id="74326"/>
    <lineage>
        <taxon>Bacteria</taxon>
        <taxon>Pseudomonadati</taxon>
        <taxon>Pseudomonadota</taxon>
        <taxon>Alphaproteobacteria</taxon>
        <taxon>Caulobacterales</taxon>
        <taxon>Caulobacteraceae</taxon>
        <taxon>Brevundimonas</taxon>
    </lineage>
</organism>
<evidence type="ECO:0000256" key="2">
    <source>
        <dbReference type="ARBA" id="ARBA00023172"/>
    </source>
</evidence>
<evidence type="ECO:0000256" key="3">
    <source>
        <dbReference type="SAM" id="MobiDB-lite"/>
    </source>
</evidence>
<dbReference type="SMART" id="SM00857">
    <property type="entry name" value="Resolvase"/>
    <property type="match status" value="1"/>
</dbReference>
<dbReference type="SUPFAM" id="SSF53041">
    <property type="entry name" value="Resolvase-like"/>
    <property type="match status" value="1"/>
</dbReference>
<dbReference type="InterPro" id="IPR050639">
    <property type="entry name" value="SSR_resolvase"/>
</dbReference>
<dbReference type="InterPro" id="IPR006119">
    <property type="entry name" value="Resolv_N"/>
</dbReference>
<sequence>MHRIAYYRVSTGDQSIEAQRAALGGSFDQEFADEGVSGAIPAAQRQAFSDLLATVRTGDALHVYAVDRLGRDALDVQTTVRLLLERGVTVHVLGLGAIGRGVGELILAVLAQIADMERQRIAERTRAGREVARASLAATGRTHRGKESLGRPMAADGPAVASWRRENGESIARTARHFGLSAATVKRYCAASQAAATRRGGC</sequence>
<keyword evidence="2" id="KW-0233">DNA recombination</keyword>
<keyword evidence="6" id="KW-1185">Reference proteome</keyword>
<feature type="domain" description="Resolvase/invertase-type recombinase catalytic" evidence="4">
    <location>
        <begin position="2"/>
        <end position="136"/>
    </location>
</feature>
<dbReference type="CDD" id="cd03768">
    <property type="entry name" value="SR_ResInv"/>
    <property type="match status" value="1"/>
</dbReference>
<evidence type="ECO:0000313" key="5">
    <source>
        <dbReference type="EMBL" id="MFC5345288.1"/>
    </source>
</evidence>
<feature type="region of interest" description="Disordered" evidence="3">
    <location>
        <begin position="139"/>
        <end position="160"/>
    </location>
</feature>
<comment type="caution">
    <text evidence="5">The sequence shown here is derived from an EMBL/GenBank/DDBJ whole genome shotgun (WGS) entry which is preliminary data.</text>
</comment>
<name>A0ABW0FW37_9CAUL</name>
<proteinExistence type="predicted"/>
<reference evidence="6" key="1">
    <citation type="journal article" date="2019" name="Int. J. Syst. Evol. Microbiol.">
        <title>The Global Catalogue of Microorganisms (GCM) 10K type strain sequencing project: providing services to taxonomists for standard genome sequencing and annotation.</title>
        <authorList>
            <consortium name="The Broad Institute Genomics Platform"/>
            <consortium name="The Broad Institute Genome Sequencing Center for Infectious Disease"/>
            <person name="Wu L."/>
            <person name="Ma J."/>
        </authorList>
    </citation>
    <scope>NUCLEOTIDE SEQUENCE [LARGE SCALE GENOMIC DNA]</scope>
    <source>
        <strain evidence="6">JCM 12125</strain>
    </source>
</reference>
<gene>
    <name evidence="5" type="ORF">ACFPIE_15320</name>
</gene>
<evidence type="ECO:0000313" key="6">
    <source>
        <dbReference type="Proteomes" id="UP001596152"/>
    </source>
</evidence>
<dbReference type="EMBL" id="JBHSLF010000045">
    <property type="protein sequence ID" value="MFC5345288.1"/>
    <property type="molecule type" value="Genomic_DNA"/>
</dbReference>
<keyword evidence="1" id="KW-0238">DNA-binding</keyword>
<dbReference type="PROSITE" id="PS51736">
    <property type="entry name" value="RECOMBINASES_3"/>
    <property type="match status" value="1"/>
</dbReference>
<dbReference type="InterPro" id="IPR036162">
    <property type="entry name" value="Resolvase-like_N_sf"/>
</dbReference>
<accession>A0ABW0FW37</accession>
<dbReference type="Pfam" id="PF00239">
    <property type="entry name" value="Resolvase"/>
    <property type="match status" value="1"/>
</dbReference>
<protein>
    <submittedName>
        <fullName evidence="5">Recombinase family protein</fullName>
    </submittedName>
</protein>
<dbReference type="PANTHER" id="PTHR30461">
    <property type="entry name" value="DNA-INVERTASE FROM LAMBDOID PROPHAGE"/>
    <property type="match status" value="1"/>
</dbReference>